<proteinExistence type="predicted"/>
<dbReference type="Proteomes" id="UP000244077">
    <property type="component" value="Unassembled WGS sequence"/>
</dbReference>
<evidence type="ECO:0000313" key="1">
    <source>
        <dbReference type="EMBL" id="PTQ74574.1"/>
    </source>
</evidence>
<dbReference type="PROSITE" id="PS51318">
    <property type="entry name" value="TAT"/>
    <property type="match status" value="1"/>
</dbReference>
<evidence type="ECO:0000313" key="2">
    <source>
        <dbReference type="Proteomes" id="UP000244077"/>
    </source>
</evidence>
<dbReference type="AlphaFoldDB" id="A0A2T5HSM3"/>
<gene>
    <name evidence="1" type="ORF">C8N42_104219</name>
</gene>
<reference evidence="1 2" key="1">
    <citation type="submission" date="2018-04" db="EMBL/GenBank/DDBJ databases">
        <title>Genomic Encyclopedia of Archaeal and Bacterial Type Strains, Phase II (KMG-II): from individual species to whole genera.</title>
        <authorList>
            <person name="Goeker M."/>
        </authorList>
    </citation>
    <scope>NUCLEOTIDE SEQUENCE [LARGE SCALE GENOMIC DNA]</scope>
    <source>
        <strain evidence="1 2">DSM 100434</strain>
    </source>
</reference>
<dbReference type="NCBIfam" id="TIGR01409">
    <property type="entry name" value="TAT_signal_seq"/>
    <property type="match status" value="1"/>
</dbReference>
<comment type="caution">
    <text evidence="1">The sequence shown here is derived from an EMBL/GenBank/DDBJ whole genome shotgun (WGS) entry which is preliminary data.</text>
</comment>
<name>A0A2T5HSM3_9RHOB</name>
<dbReference type="EMBL" id="QAOH01000004">
    <property type="protein sequence ID" value="PTQ74574.1"/>
    <property type="molecule type" value="Genomic_DNA"/>
</dbReference>
<accession>A0A2T5HSM3</accession>
<sequence>MKMRVAPVSSYTRKLENKFFPRLADDPCDCQNDCMKGKERMWKFDDLKPLIVEQTMDDPERPNLSRRGFFAAAGAAGVAAAGGLLRPTPVHAQSTDWLQSGNNNHVIALQEATSYPDGALGIEFYGHCAIKITSPGGGGDIAFRSMAR</sequence>
<keyword evidence="2" id="KW-1185">Reference proteome</keyword>
<dbReference type="InterPro" id="IPR019546">
    <property type="entry name" value="TAT_signal_bac_arc"/>
</dbReference>
<dbReference type="InterPro" id="IPR006311">
    <property type="entry name" value="TAT_signal"/>
</dbReference>
<organism evidence="1 2">
    <name type="scientific">Celeribacter persicus</name>
    <dbReference type="NCBI Taxonomy" id="1651082"/>
    <lineage>
        <taxon>Bacteria</taxon>
        <taxon>Pseudomonadati</taxon>
        <taxon>Pseudomonadota</taxon>
        <taxon>Alphaproteobacteria</taxon>
        <taxon>Rhodobacterales</taxon>
        <taxon>Roseobacteraceae</taxon>
        <taxon>Celeribacter</taxon>
    </lineage>
</organism>
<protein>
    <submittedName>
        <fullName evidence="1">Secreted protein</fullName>
    </submittedName>
</protein>